<evidence type="ECO:0000313" key="1">
    <source>
        <dbReference type="EMBL" id="CAG2210509.1"/>
    </source>
</evidence>
<dbReference type="EMBL" id="CAJPWZ010001236">
    <property type="protein sequence ID" value="CAG2210509.1"/>
    <property type="molecule type" value="Genomic_DNA"/>
</dbReference>
<proteinExistence type="predicted"/>
<keyword evidence="2" id="KW-1185">Reference proteome</keyword>
<organism evidence="1 2">
    <name type="scientific">Mytilus edulis</name>
    <name type="common">Blue mussel</name>
    <dbReference type="NCBI Taxonomy" id="6550"/>
    <lineage>
        <taxon>Eukaryota</taxon>
        <taxon>Metazoa</taxon>
        <taxon>Spiralia</taxon>
        <taxon>Lophotrochozoa</taxon>
        <taxon>Mollusca</taxon>
        <taxon>Bivalvia</taxon>
        <taxon>Autobranchia</taxon>
        <taxon>Pteriomorphia</taxon>
        <taxon>Mytilida</taxon>
        <taxon>Mytiloidea</taxon>
        <taxon>Mytilidae</taxon>
        <taxon>Mytilinae</taxon>
        <taxon>Mytilus</taxon>
    </lineage>
</organism>
<name>A0A8S3RQG5_MYTED</name>
<dbReference type="Proteomes" id="UP000683360">
    <property type="component" value="Unassembled WGS sequence"/>
</dbReference>
<sequence length="226" mass="26161">MTTDELDNGNRTDCQTKQVLQKAVYEARKEVLLHEDTFKEIVLTQELLFDEDTSSDKIRGYIQTISYDPFMVIMFTQAQFEILVSRLKSGKCYLYFDATGSVISKLGTPKKRVLYYALVIRSDIENDPPLPVAEMFTNDNATPAISHFLHTIRHNIVKHFGVRTVPTKIETDFSWPLIYASLLIFNREDLPVYLSRAWNITTRKYKEPVMAKFTIVHLCASHMIKK</sequence>
<gene>
    <name evidence="1" type="ORF">MEDL_24584</name>
</gene>
<evidence type="ECO:0008006" key="3">
    <source>
        <dbReference type="Google" id="ProtNLM"/>
    </source>
</evidence>
<accession>A0A8S3RQG5</accession>
<dbReference type="AlphaFoldDB" id="A0A8S3RQG5"/>
<comment type="caution">
    <text evidence="1">The sequence shown here is derived from an EMBL/GenBank/DDBJ whole genome shotgun (WGS) entry which is preliminary data.</text>
</comment>
<protein>
    <recommendedName>
        <fullName evidence="3">MULE transposase domain-containing protein</fullName>
    </recommendedName>
</protein>
<evidence type="ECO:0000313" key="2">
    <source>
        <dbReference type="Proteomes" id="UP000683360"/>
    </source>
</evidence>
<reference evidence="1" key="1">
    <citation type="submission" date="2021-03" db="EMBL/GenBank/DDBJ databases">
        <authorList>
            <person name="Bekaert M."/>
        </authorList>
    </citation>
    <scope>NUCLEOTIDE SEQUENCE</scope>
</reference>
<dbReference type="OrthoDB" id="6161731at2759"/>